<comment type="similarity">
    <text evidence="1">Belongs to the 'GDSL' lipolytic enzyme family.</text>
</comment>
<feature type="chain" id="PRO_5039898692" evidence="4">
    <location>
        <begin position="25"/>
        <end position="370"/>
    </location>
</feature>
<keyword evidence="3" id="KW-0442">Lipid degradation</keyword>
<dbReference type="InterPro" id="IPR001087">
    <property type="entry name" value="GDSL"/>
</dbReference>
<dbReference type="InterPro" id="IPR051058">
    <property type="entry name" value="GDSL_Est/Lipase"/>
</dbReference>
<reference evidence="5" key="1">
    <citation type="journal article" date="2017" name="Nature">
        <title>The sunflower genome provides insights into oil metabolism, flowering and Asterid evolution.</title>
        <authorList>
            <person name="Badouin H."/>
            <person name="Gouzy J."/>
            <person name="Grassa C.J."/>
            <person name="Murat F."/>
            <person name="Staton S.E."/>
            <person name="Cottret L."/>
            <person name="Lelandais-Briere C."/>
            <person name="Owens G.L."/>
            <person name="Carrere S."/>
            <person name="Mayjonade B."/>
            <person name="Legrand L."/>
            <person name="Gill N."/>
            <person name="Kane N.C."/>
            <person name="Bowers J.E."/>
            <person name="Hubner S."/>
            <person name="Bellec A."/>
            <person name="Berard A."/>
            <person name="Berges H."/>
            <person name="Blanchet N."/>
            <person name="Boniface M.C."/>
            <person name="Brunel D."/>
            <person name="Catrice O."/>
            <person name="Chaidir N."/>
            <person name="Claudel C."/>
            <person name="Donnadieu C."/>
            <person name="Faraut T."/>
            <person name="Fievet G."/>
            <person name="Helmstetter N."/>
            <person name="King M."/>
            <person name="Knapp S.J."/>
            <person name="Lai Z."/>
            <person name="Le Paslier M.C."/>
            <person name="Lippi Y."/>
            <person name="Lorenzon L."/>
            <person name="Mandel J.R."/>
            <person name="Marage G."/>
            <person name="Marchand G."/>
            <person name="Marquand E."/>
            <person name="Bret-Mestries E."/>
            <person name="Morien E."/>
            <person name="Nambeesan S."/>
            <person name="Nguyen T."/>
            <person name="Pegot-Espagnet P."/>
            <person name="Pouilly N."/>
            <person name="Raftis F."/>
            <person name="Sallet E."/>
            <person name="Schiex T."/>
            <person name="Thomas J."/>
            <person name="Vandecasteele C."/>
            <person name="Vares D."/>
            <person name="Vear F."/>
            <person name="Vautrin S."/>
            <person name="Crespi M."/>
            <person name="Mangin B."/>
            <person name="Burke J.M."/>
            <person name="Salse J."/>
            <person name="Munos S."/>
            <person name="Vincourt P."/>
            <person name="Rieseberg L.H."/>
            <person name="Langlade N.B."/>
        </authorList>
    </citation>
    <scope>NUCLEOTIDE SEQUENCE</scope>
    <source>
        <tissue evidence="5">Leaves</tissue>
    </source>
</reference>
<dbReference type="Proteomes" id="UP000215914">
    <property type="component" value="Unassembled WGS sequence"/>
</dbReference>
<dbReference type="EC" id="3.1.1.3" evidence="5"/>
<evidence type="ECO:0000256" key="3">
    <source>
        <dbReference type="ARBA" id="ARBA00022963"/>
    </source>
</evidence>
<dbReference type="Gene3D" id="3.40.50.1110">
    <property type="entry name" value="SGNH hydrolase"/>
    <property type="match status" value="1"/>
</dbReference>
<evidence type="ECO:0000313" key="5">
    <source>
        <dbReference type="EMBL" id="KAF5796012.1"/>
    </source>
</evidence>
<evidence type="ECO:0000256" key="2">
    <source>
        <dbReference type="ARBA" id="ARBA00022801"/>
    </source>
</evidence>
<keyword evidence="2 5" id="KW-0378">Hydrolase</keyword>
<dbReference type="GO" id="GO:0016042">
    <property type="term" value="P:lipid catabolic process"/>
    <property type="evidence" value="ECO:0007669"/>
    <property type="project" value="UniProtKB-KW"/>
</dbReference>
<protein>
    <submittedName>
        <fullName evidence="5">Triacylglycerol lipase</fullName>
        <ecNumber evidence="5">3.1.1.3</ecNumber>
    </submittedName>
</protein>
<organism evidence="5 6">
    <name type="scientific">Helianthus annuus</name>
    <name type="common">Common sunflower</name>
    <dbReference type="NCBI Taxonomy" id="4232"/>
    <lineage>
        <taxon>Eukaryota</taxon>
        <taxon>Viridiplantae</taxon>
        <taxon>Streptophyta</taxon>
        <taxon>Embryophyta</taxon>
        <taxon>Tracheophyta</taxon>
        <taxon>Spermatophyta</taxon>
        <taxon>Magnoliopsida</taxon>
        <taxon>eudicotyledons</taxon>
        <taxon>Gunneridae</taxon>
        <taxon>Pentapetalae</taxon>
        <taxon>asterids</taxon>
        <taxon>campanulids</taxon>
        <taxon>Asterales</taxon>
        <taxon>Asteraceae</taxon>
        <taxon>Asteroideae</taxon>
        <taxon>Heliantheae alliance</taxon>
        <taxon>Heliantheae</taxon>
        <taxon>Helianthus</taxon>
    </lineage>
</organism>
<keyword evidence="6" id="KW-1185">Reference proteome</keyword>
<dbReference type="EMBL" id="MNCJ02000323">
    <property type="protein sequence ID" value="KAF5796012.1"/>
    <property type="molecule type" value="Genomic_DNA"/>
</dbReference>
<evidence type="ECO:0000256" key="1">
    <source>
        <dbReference type="ARBA" id="ARBA00008668"/>
    </source>
</evidence>
<dbReference type="PANTHER" id="PTHR45648:SF7">
    <property type="entry name" value="OS12G0126100 PROTEIN"/>
    <property type="match status" value="1"/>
</dbReference>
<reference evidence="5" key="2">
    <citation type="submission" date="2020-06" db="EMBL/GenBank/DDBJ databases">
        <title>Helianthus annuus Genome sequencing and assembly Release 2.</title>
        <authorList>
            <person name="Gouzy J."/>
            <person name="Langlade N."/>
            <person name="Munos S."/>
        </authorList>
    </citation>
    <scope>NUCLEOTIDE SEQUENCE</scope>
    <source>
        <tissue evidence="5">Leaves</tissue>
    </source>
</reference>
<keyword evidence="4" id="KW-0732">Signal</keyword>
<proteinExistence type="inferred from homology"/>
<dbReference type="PANTHER" id="PTHR45648">
    <property type="entry name" value="GDSL LIPASE/ACYLHYDROLASE FAMILY PROTEIN (AFU_ORTHOLOGUE AFUA_4G14700)"/>
    <property type="match status" value="1"/>
</dbReference>
<dbReference type="Pfam" id="PF00657">
    <property type="entry name" value="Lipase_GDSL"/>
    <property type="match status" value="1"/>
</dbReference>
<dbReference type="GO" id="GO:0004806">
    <property type="term" value="F:triacylglycerol lipase activity"/>
    <property type="evidence" value="ECO:0007669"/>
    <property type="project" value="UniProtKB-EC"/>
</dbReference>
<dbReference type="AlphaFoldDB" id="A0A9K3ND39"/>
<comment type="caution">
    <text evidence="5">The sequence shown here is derived from an EMBL/GenBank/DDBJ whole genome shotgun (WGS) entry which is preliminary data.</text>
</comment>
<gene>
    <name evidence="5" type="ORF">HanXRQr2_Chr08g0346401</name>
</gene>
<sequence>MIHKMKLDVLLPIVTTIFIKLVHSNITVSNIKAMYVMGDSTVDCGENTLLFPYLLRNLSLHPCEGPPNSSILPHLLAKKIGLSYPIPFYSQNGSSEVLVRGINLGSTGATILSNPTNPLLQSLNQQLRQAFEIFQLLQLELGQETANEFIQNSTLFYISFGKDEYINLFRSKSAKGLGSDAEKLSRILVDQMTNAIEYLYDSNVRKFVFMGILPLGCAPRFLHATNDSISDGSDVGGDRDGLVCADDINNFVLEYNAFLEQRIVRLSMKLSDAQLIFCDFYRPMMEIINNPNTYGFKNVKNACCGEGMDIGLRGCMSMTMACQDPSTYVWWDQFNPGHAVNSLIADSAWSGEQMPDICRPNTVQNLVSSM</sequence>
<name>A0A9K3ND39_HELAN</name>
<feature type="signal peptide" evidence="4">
    <location>
        <begin position="1"/>
        <end position="24"/>
    </location>
</feature>
<accession>A0A9K3ND39</accession>
<dbReference type="Gramene" id="mRNA:HanXRQr2_Chr08g0346401">
    <property type="protein sequence ID" value="mRNA:HanXRQr2_Chr08g0346401"/>
    <property type="gene ID" value="HanXRQr2_Chr08g0346401"/>
</dbReference>
<dbReference type="OrthoDB" id="1600564at2759"/>
<evidence type="ECO:0000313" key="6">
    <source>
        <dbReference type="Proteomes" id="UP000215914"/>
    </source>
</evidence>
<dbReference type="InterPro" id="IPR036514">
    <property type="entry name" value="SGNH_hydro_sf"/>
</dbReference>
<keyword evidence="3" id="KW-0443">Lipid metabolism</keyword>
<evidence type="ECO:0000256" key="4">
    <source>
        <dbReference type="SAM" id="SignalP"/>
    </source>
</evidence>